<evidence type="ECO:0000313" key="3">
    <source>
        <dbReference type="Proteomes" id="UP000070263"/>
    </source>
</evidence>
<proteinExistence type="predicted"/>
<feature type="transmembrane region" description="Helical" evidence="1">
    <location>
        <begin position="6"/>
        <end position="26"/>
    </location>
</feature>
<keyword evidence="1" id="KW-0472">Membrane</keyword>
<dbReference type="Gene3D" id="2.60.120.260">
    <property type="entry name" value="Galactose-binding domain-like"/>
    <property type="match status" value="1"/>
</dbReference>
<gene>
    <name evidence="2" type="ORF">AKJ51_03095</name>
</gene>
<comment type="caution">
    <text evidence="2">The sequence shown here is derived from an EMBL/GenBank/DDBJ whole genome shotgun (WGS) entry which is preliminary data.</text>
</comment>
<sequence>MKKRKIIVFILILASIVTFGILITQIKKSKPPMKKERYHFSFEKGMDNWKVNGTDLDNPPVEWDITRTKEMATDGSASLKFYLANVNDAGKIWIERTFELDPSKVYDIRVSYDFASADFGDLNLWRIITGVSPEPPLSDQKTPLVFQGNTGNRANSDIGFKWLEKSYKFKTQTDAEGKIYVNIGIWGTWETTRKYYFDNILIEYKPT</sequence>
<keyword evidence="3" id="KW-1185">Reference proteome</keyword>
<accession>A0A133VJU8</accession>
<name>A0A133VJU8_9EURY</name>
<reference evidence="2 3" key="1">
    <citation type="journal article" date="2016" name="Sci. Rep.">
        <title>Metabolic traits of an uncultured archaeal lineage -MSBL1- from brine pools of the Red Sea.</title>
        <authorList>
            <person name="Mwirichia R."/>
            <person name="Alam I."/>
            <person name="Rashid M."/>
            <person name="Vinu M."/>
            <person name="Ba-Alawi W."/>
            <person name="Anthony Kamau A."/>
            <person name="Kamanda Ngugi D."/>
            <person name="Goker M."/>
            <person name="Klenk H.P."/>
            <person name="Bajic V."/>
            <person name="Stingl U."/>
        </authorList>
    </citation>
    <scope>NUCLEOTIDE SEQUENCE [LARGE SCALE GENOMIC DNA]</scope>
    <source>
        <strain evidence="2">SCGC-AAA382A20</strain>
    </source>
</reference>
<evidence type="ECO:0008006" key="4">
    <source>
        <dbReference type="Google" id="ProtNLM"/>
    </source>
</evidence>
<evidence type="ECO:0000256" key="1">
    <source>
        <dbReference type="SAM" id="Phobius"/>
    </source>
</evidence>
<dbReference type="EMBL" id="LHYE01000034">
    <property type="protein sequence ID" value="KXB06701.1"/>
    <property type="molecule type" value="Genomic_DNA"/>
</dbReference>
<dbReference type="AlphaFoldDB" id="A0A133VJU8"/>
<organism evidence="2 3">
    <name type="scientific">candidate division MSBL1 archaeon SCGC-AAA382A20</name>
    <dbReference type="NCBI Taxonomy" id="1698280"/>
    <lineage>
        <taxon>Archaea</taxon>
        <taxon>Methanobacteriati</taxon>
        <taxon>Methanobacteriota</taxon>
        <taxon>candidate division MSBL1</taxon>
    </lineage>
</organism>
<dbReference type="Proteomes" id="UP000070263">
    <property type="component" value="Unassembled WGS sequence"/>
</dbReference>
<keyword evidence="1" id="KW-1133">Transmembrane helix</keyword>
<keyword evidence="1" id="KW-0812">Transmembrane</keyword>
<protein>
    <recommendedName>
        <fullName evidence="4">CBM-cenC domain-containing protein</fullName>
    </recommendedName>
</protein>
<evidence type="ECO:0000313" key="2">
    <source>
        <dbReference type="EMBL" id="KXB06701.1"/>
    </source>
</evidence>